<gene>
    <name evidence="10" type="ORF">SHERM_22095</name>
</gene>
<sequence length="432" mass="48188">MARIPSPNSKVYYFPQGHAEHSNEIIDFSKYPSIPPLVPCQVLSVKYSADPDTDEVYAKIRLVPAGGTNMNELDFVDEENGFFSEANESIEKEKPNTFAKTLTQSDANNGGGFSVPRYCAETIFPELDYSSEPPVQMILARDFQGQIWKFRHIYRGTPRRHLLTTGWGVFVNSKRLVAGDSVVFVREEKGEIRVGIRRAKSGIGCGPVCFRGFSSNSNGGGDCLGSVIEKVRGGRAFEVVYYPRSGAPEFVVRASVVWSAMRVGWFPGIRFKMAFETEDSSRISWRVNPWSVELISGVSSINLSPLGPPRKRPRHHDSEFNPFGREFQMTKPFFSTNLCSPDIQGARHVKFIQPSSHDDPFDGLIRIPKTNDVLFTESLMKREPPPVFVLFGQPILTEQQIESRKNVGTTSNGSGSGSGVVQSFRPEEEESL</sequence>
<dbReference type="Pfam" id="PF02362">
    <property type="entry name" value="B3"/>
    <property type="match status" value="1"/>
</dbReference>
<dbReference type="CDD" id="cd10017">
    <property type="entry name" value="B3_DNA"/>
    <property type="match status" value="1"/>
</dbReference>
<comment type="similarity">
    <text evidence="2">Belongs to the ARF family.</text>
</comment>
<protein>
    <submittedName>
        <fullName evidence="10">Auxin response factor 16</fullName>
    </submittedName>
</protein>
<name>A0A9N7N8C5_STRHE</name>
<organism evidence="10 11">
    <name type="scientific">Striga hermonthica</name>
    <name type="common">Purple witchweed</name>
    <name type="synonym">Buchnera hermonthica</name>
    <dbReference type="NCBI Taxonomy" id="68872"/>
    <lineage>
        <taxon>Eukaryota</taxon>
        <taxon>Viridiplantae</taxon>
        <taxon>Streptophyta</taxon>
        <taxon>Embryophyta</taxon>
        <taxon>Tracheophyta</taxon>
        <taxon>Spermatophyta</taxon>
        <taxon>Magnoliopsida</taxon>
        <taxon>eudicotyledons</taxon>
        <taxon>Gunneridae</taxon>
        <taxon>Pentapetalae</taxon>
        <taxon>asterids</taxon>
        <taxon>lamiids</taxon>
        <taxon>Lamiales</taxon>
        <taxon>Orobanchaceae</taxon>
        <taxon>Buchnereae</taxon>
        <taxon>Striga</taxon>
    </lineage>
</organism>
<keyword evidence="5" id="KW-0804">Transcription</keyword>
<keyword evidence="7" id="KW-0927">Auxin signaling pathway</keyword>
<evidence type="ECO:0000256" key="1">
    <source>
        <dbReference type="ARBA" id="ARBA00004123"/>
    </source>
</evidence>
<dbReference type="SMART" id="SM01019">
    <property type="entry name" value="B3"/>
    <property type="match status" value="1"/>
</dbReference>
<evidence type="ECO:0000313" key="11">
    <source>
        <dbReference type="Proteomes" id="UP001153555"/>
    </source>
</evidence>
<dbReference type="GO" id="GO:0006355">
    <property type="term" value="P:regulation of DNA-templated transcription"/>
    <property type="evidence" value="ECO:0007669"/>
    <property type="project" value="InterPro"/>
</dbReference>
<feature type="domain" description="TF-B3" evidence="9">
    <location>
        <begin position="98"/>
        <end position="200"/>
    </location>
</feature>
<evidence type="ECO:0000256" key="3">
    <source>
        <dbReference type="ARBA" id="ARBA00023015"/>
    </source>
</evidence>
<dbReference type="SUPFAM" id="SSF101936">
    <property type="entry name" value="DNA-binding pseudobarrel domain"/>
    <property type="match status" value="1"/>
</dbReference>
<dbReference type="InterPro" id="IPR015300">
    <property type="entry name" value="DNA-bd_pseudobarrel_sf"/>
</dbReference>
<dbReference type="FunFam" id="2.40.330.10:FF:000001">
    <property type="entry name" value="Auxin response factor"/>
    <property type="match status" value="1"/>
</dbReference>
<keyword evidence="3" id="KW-0805">Transcription regulation</keyword>
<evidence type="ECO:0000259" key="9">
    <source>
        <dbReference type="PROSITE" id="PS50863"/>
    </source>
</evidence>
<comment type="caution">
    <text evidence="10">The sequence shown here is derived from an EMBL/GenBank/DDBJ whole genome shotgun (WGS) entry which is preliminary data.</text>
</comment>
<dbReference type="GO" id="GO:0009734">
    <property type="term" value="P:auxin-activated signaling pathway"/>
    <property type="evidence" value="ECO:0007669"/>
    <property type="project" value="UniProtKB-KW"/>
</dbReference>
<keyword evidence="11" id="KW-1185">Reference proteome</keyword>
<reference evidence="10" key="1">
    <citation type="submission" date="2019-12" db="EMBL/GenBank/DDBJ databases">
        <authorList>
            <person name="Scholes J."/>
        </authorList>
    </citation>
    <scope>NUCLEOTIDE SEQUENCE</scope>
</reference>
<dbReference type="OrthoDB" id="2016915at2759"/>
<dbReference type="InterPro" id="IPR044835">
    <property type="entry name" value="ARF_plant"/>
</dbReference>
<dbReference type="Proteomes" id="UP001153555">
    <property type="component" value="Unassembled WGS sequence"/>
</dbReference>
<dbReference type="Gene3D" id="2.40.330.10">
    <property type="entry name" value="DNA-binding pseudobarrel domain"/>
    <property type="match status" value="1"/>
</dbReference>
<dbReference type="AlphaFoldDB" id="A0A9N7N8C5"/>
<evidence type="ECO:0000313" key="10">
    <source>
        <dbReference type="EMBL" id="CAA0825313.1"/>
    </source>
</evidence>
<dbReference type="EMBL" id="CACSLK010026072">
    <property type="protein sequence ID" value="CAA0825313.1"/>
    <property type="molecule type" value="Genomic_DNA"/>
</dbReference>
<evidence type="ECO:0000256" key="6">
    <source>
        <dbReference type="ARBA" id="ARBA00023242"/>
    </source>
</evidence>
<evidence type="ECO:0000256" key="5">
    <source>
        <dbReference type="ARBA" id="ARBA00023163"/>
    </source>
</evidence>
<proteinExistence type="inferred from homology"/>
<evidence type="ECO:0000256" key="4">
    <source>
        <dbReference type="ARBA" id="ARBA00023125"/>
    </source>
</evidence>
<evidence type="ECO:0000256" key="7">
    <source>
        <dbReference type="ARBA" id="ARBA00023294"/>
    </source>
</evidence>
<dbReference type="InterPro" id="IPR003340">
    <property type="entry name" value="B3_DNA-bd"/>
</dbReference>
<keyword evidence="4" id="KW-0238">DNA-binding</keyword>
<feature type="region of interest" description="Disordered" evidence="8">
    <location>
        <begin position="401"/>
        <end position="432"/>
    </location>
</feature>
<evidence type="ECO:0000256" key="2">
    <source>
        <dbReference type="ARBA" id="ARBA00007853"/>
    </source>
</evidence>
<evidence type="ECO:0000256" key="8">
    <source>
        <dbReference type="SAM" id="MobiDB-lite"/>
    </source>
</evidence>
<dbReference type="PANTHER" id="PTHR31384">
    <property type="entry name" value="AUXIN RESPONSE FACTOR 4-RELATED"/>
    <property type="match status" value="1"/>
</dbReference>
<dbReference type="PANTHER" id="PTHR31384:SF39">
    <property type="entry name" value="AUXIN RESPONSE FACTOR"/>
    <property type="match status" value="1"/>
</dbReference>
<accession>A0A9N7N8C5</accession>
<dbReference type="GO" id="GO:0005634">
    <property type="term" value="C:nucleus"/>
    <property type="evidence" value="ECO:0007669"/>
    <property type="project" value="UniProtKB-SubCell"/>
</dbReference>
<dbReference type="GO" id="GO:0003677">
    <property type="term" value="F:DNA binding"/>
    <property type="evidence" value="ECO:0007669"/>
    <property type="project" value="UniProtKB-KW"/>
</dbReference>
<comment type="subcellular location">
    <subcellularLocation>
        <location evidence="1">Nucleus</location>
    </subcellularLocation>
</comment>
<keyword evidence="6" id="KW-0539">Nucleus</keyword>
<dbReference type="PROSITE" id="PS50863">
    <property type="entry name" value="B3"/>
    <property type="match status" value="1"/>
</dbReference>